<keyword evidence="4 7" id="KW-0233">DNA recombination</keyword>
<comment type="caution">
    <text evidence="11">The sequence shown here is derived from an EMBL/GenBank/DDBJ whole genome shotgun (WGS) entry which is preliminary data.</text>
</comment>
<dbReference type="InterPro" id="IPR029225">
    <property type="entry name" value="Nse4_Nse3-bd"/>
</dbReference>
<dbReference type="STRING" id="1081109.A0A167X5Q9"/>
<dbReference type="EMBL" id="AZGY01000024">
    <property type="protein sequence ID" value="KZZ89662.1"/>
    <property type="molecule type" value="Genomic_DNA"/>
</dbReference>
<feature type="compositionally biased region" description="Acidic residues" evidence="8">
    <location>
        <begin position="210"/>
        <end position="219"/>
    </location>
</feature>
<evidence type="ECO:0000313" key="12">
    <source>
        <dbReference type="Proteomes" id="UP000078544"/>
    </source>
</evidence>
<feature type="compositionally biased region" description="Basic and acidic residues" evidence="8">
    <location>
        <begin position="1"/>
        <end position="14"/>
    </location>
</feature>
<evidence type="ECO:0000259" key="9">
    <source>
        <dbReference type="Pfam" id="PF08743"/>
    </source>
</evidence>
<dbReference type="InterPro" id="IPR014854">
    <property type="entry name" value="Nse4_C"/>
</dbReference>
<dbReference type="PANTHER" id="PTHR16140">
    <property type="entry name" value="NON-STRUCTURAL MAINTENANCE OF CHROMOSOMES ELEMENT 4"/>
    <property type="match status" value="1"/>
</dbReference>
<keyword evidence="12" id="KW-1185">Reference proteome</keyword>
<dbReference type="Proteomes" id="UP000078544">
    <property type="component" value="Unassembled WGS sequence"/>
</dbReference>
<feature type="domain" description="Nse4/EID protein Nse3/MAGE-binding" evidence="10">
    <location>
        <begin position="133"/>
        <end position="186"/>
    </location>
</feature>
<feature type="domain" description="Non-structural maintenance of chromosome element 4 C-terminal" evidence="9">
    <location>
        <begin position="342"/>
        <end position="430"/>
    </location>
</feature>
<comment type="similarity">
    <text evidence="2 7">Belongs to the NSE4 family.</text>
</comment>
<feature type="compositionally biased region" description="Acidic residues" evidence="8">
    <location>
        <begin position="64"/>
        <end position="73"/>
    </location>
</feature>
<organism evidence="11 12">
    <name type="scientific">Moelleriella libera RCEF 2490</name>
    <dbReference type="NCBI Taxonomy" id="1081109"/>
    <lineage>
        <taxon>Eukaryota</taxon>
        <taxon>Fungi</taxon>
        <taxon>Dikarya</taxon>
        <taxon>Ascomycota</taxon>
        <taxon>Pezizomycotina</taxon>
        <taxon>Sordariomycetes</taxon>
        <taxon>Hypocreomycetidae</taxon>
        <taxon>Hypocreales</taxon>
        <taxon>Clavicipitaceae</taxon>
        <taxon>Moelleriella</taxon>
    </lineage>
</organism>
<gene>
    <name evidence="11" type="ORF">AAL_07555</name>
</gene>
<name>A0A167X5Q9_9HYPO</name>
<evidence type="ECO:0000256" key="8">
    <source>
        <dbReference type="SAM" id="MobiDB-lite"/>
    </source>
</evidence>
<feature type="region of interest" description="Disordered" evidence="8">
    <location>
        <begin position="1"/>
        <end position="83"/>
    </location>
</feature>
<comment type="function">
    <text evidence="7">Component of the SMC5-SMC6 complex, that promotes sister chromatid alignment after DNA damage and facilitates double-stranded DNA breaks (DSBs) repair via homologous recombination between sister chromatids.</text>
</comment>
<feature type="compositionally biased region" description="Low complexity" evidence="8">
    <location>
        <begin position="15"/>
        <end position="25"/>
    </location>
</feature>
<evidence type="ECO:0000313" key="11">
    <source>
        <dbReference type="EMBL" id="KZZ89662.1"/>
    </source>
</evidence>
<feature type="region of interest" description="Disordered" evidence="8">
    <location>
        <begin position="181"/>
        <end position="219"/>
    </location>
</feature>
<accession>A0A167X5Q9</accession>
<reference evidence="11 12" key="1">
    <citation type="journal article" date="2016" name="Genome Biol. Evol.">
        <title>Divergent and convergent evolution of fungal pathogenicity.</title>
        <authorList>
            <person name="Shang Y."/>
            <person name="Xiao G."/>
            <person name="Zheng P."/>
            <person name="Cen K."/>
            <person name="Zhan S."/>
            <person name="Wang C."/>
        </authorList>
    </citation>
    <scope>NUCLEOTIDE SEQUENCE [LARGE SCALE GENOMIC DNA]</scope>
    <source>
        <strain evidence="11 12">RCEF 2490</strain>
    </source>
</reference>
<dbReference type="PANTHER" id="PTHR16140:SF0">
    <property type="entry name" value="NON-STRUCTURAL MAINTENANCE OF CHROMOSOMES ELEMENT 4"/>
    <property type="match status" value="1"/>
</dbReference>
<evidence type="ECO:0000259" key="10">
    <source>
        <dbReference type="Pfam" id="PF15412"/>
    </source>
</evidence>
<dbReference type="GO" id="GO:0006310">
    <property type="term" value="P:DNA recombination"/>
    <property type="evidence" value="ECO:0007669"/>
    <property type="project" value="UniProtKB-UniRule"/>
</dbReference>
<keyword evidence="6 7" id="KW-0539">Nucleus</keyword>
<dbReference type="GO" id="GO:0005634">
    <property type="term" value="C:nucleus"/>
    <property type="evidence" value="ECO:0007669"/>
    <property type="project" value="UniProtKB-SubCell"/>
</dbReference>
<dbReference type="OrthoDB" id="361242at2759"/>
<proteinExistence type="inferred from homology"/>
<evidence type="ECO:0000256" key="2">
    <source>
        <dbReference type="ARBA" id="ARBA00008997"/>
    </source>
</evidence>
<dbReference type="GO" id="GO:0006281">
    <property type="term" value="P:DNA repair"/>
    <property type="evidence" value="ECO:0007669"/>
    <property type="project" value="UniProtKB-UniRule"/>
</dbReference>
<protein>
    <recommendedName>
        <fullName evidence="7">Non-structural maintenance of chromosomes element 4</fullName>
    </recommendedName>
</protein>
<comment type="subcellular location">
    <subcellularLocation>
        <location evidence="1 7">Nucleus</location>
    </subcellularLocation>
</comment>
<keyword evidence="5 7" id="KW-0234">DNA repair</keyword>
<evidence type="ECO:0000256" key="3">
    <source>
        <dbReference type="ARBA" id="ARBA00022763"/>
    </source>
</evidence>
<dbReference type="GO" id="GO:0030915">
    <property type="term" value="C:Smc5-Smc6 complex"/>
    <property type="evidence" value="ECO:0007669"/>
    <property type="project" value="UniProtKB-UniRule"/>
</dbReference>
<comment type="subunit">
    <text evidence="7">Component of the SMC5-SMC6 complex.</text>
</comment>
<evidence type="ECO:0000256" key="4">
    <source>
        <dbReference type="ARBA" id="ARBA00023172"/>
    </source>
</evidence>
<keyword evidence="3 7" id="KW-0227">DNA damage</keyword>
<evidence type="ECO:0000256" key="5">
    <source>
        <dbReference type="ARBA" id="ARBA00023204"/>
    </source>
</evidence>
<evidence type="ECO:0000256" key="7">
    <source>
        <dbReference type="RuleBase" id="RU365071"/>
    </source>
</evidence>
<dbReference type="InterPro" id="IPR027786">
    <property type="entry name" value="Nse4/EID"/>
</dbReference>
<evidence type="ECO:0000256" key="1">
    <source>
        <dbReference type="ARBA" id="ARBA00004123"/>
    </source>
</evidence>
<dbReference type="Pfam" id="PF08743">
    <property type="entry name" value="Nse4_C"/>
    <property type="match status" value="1"/>
</dbReference>
<dbReference type="Pfam" id="PF15412">
    <property type="entry name" value="Nse4-Nse3_bdg"/>
    <property type="match status" value="1"/>
</dbReference>
<sequence length="448" mass="50363">MPSRRRDDSSEKESPSPSRTSPAATGDLTRANGRDATAPKRKRGDTISSVPSASRLRYERPDIDPDESLDIYDPDQPQQERRRVQRGLRDLLKNVTENTEELLSSDSRKLYETIVKANEISKHVKQTTEAAIDSKLLVTTTDLSYRKTLRLVQGGLDNGLDVDEFVTKAISYMREGLGISDDNASELSGTQRQRRTASRRLGTEARDVDGSDDEDAIGDEGDMMNWQHLGRYACLPHIRRPAVPGFLLGPLSVEKKSRKIAKRSAPFRPQNLTETRPEVLNVEDMAQRENDLTATCTKILGLLRSIQSQKQELVADLIEDDMDDDEKTRLMHQHGLRSTGGIDLMRFVVNPSSFGQTVENMFYVSFLIRDGRVAIELDEYDMPALAPVDRDSMDDSTQRHGASKHQAILSMDTKTWREIIETLNIVDPMIPHRTETTPLGPGARGWYG</sequence>
<dbReference type="AlphaFoldDB" id="A0A167X5Q9"/>
<evidence type="ECO:0000256" key="6">
    <source>
        <dbReference type="ARBA" id="ARBA00023242"/>
    </source>
</evidence>